<keyword evidence="2" id="KW-1133">Transmembrane helix</keyword>
<keyword evidence="2" id="KW-0812">Transmembrane</keyword>
<keyword evidence="3" id="KW-0732">Signal</keyword>
<accession>A0A6G1GVZ2</accession>
<evidence type="ECO:0000313" key="5">
    <source>
        <dbReference type="Proteomes" id="UP000800041"/>
    </source>
</evidence>
<evidence type="ECO:0000313" key="4">
    <source>
        <dbReference type="EMBL" id="KAF1985126.1"/>
    </source>
</evidence>
<feature type="compositionally biased region" description="Basic and acidic residues" evidence="1">
    <location>
        <begin position="98"/>
        <end position="111"/>
    </location>
</feature>
<keyword evidence="5" id="KW-1185">Reference proteome</keyword>
<dbReference type="AlphaFoldDB" id="A0A6G1GVZ2"/>
<gene>
    <name evidence="4" type="ORF">K402DRAFT_464764</name>
</gene>
<proteinExistence type="predicted"/>
<reference evidence="4" key="1">
    <citation type="journal article" date="2020" name="Stud. Mycol.">
        <title>101 Dothideomycetes genomes: a test case for predicting lifestyles and emergence of pathogens.</title>
        <authorList>
            <person name="Haridas S."/>
            <person name="Albert R."/>
            <person name="Binder M."/>
            <person name="Bloem J."/>
            <person name="Labutti K."/>
            <person name="Salamov A."/>
            <person name="Andreopoulos B."/>
            <person name="Baker S."/>
            <person name="Barry K."/>
            <person name="Bills G."/>
            <person name="Bluhm B."/>
            <person name="Cannon C."/>
            <person name="Castanera R."/>
            <person name="Culley D."/>
            <person name="Daum C."/>
            <person name="Ezra D."/>
            <person name="Gonzalez J."/>
            <person name="Henrissat B."/>
            <person name="Kuo A."/>
            <person name="Liang C."/>
            <person name="Lipzen A."/>
            <person name="Lutzoni F."/>
            <person name="Magnuson J."/>
            <person name="Mondo S."/>
            <person name="Nolan M."/>
            <person name="Ohm R."/>
            <person name="Pangilinan J."/>
            <person name="Park H.-J."/>
            <person name="Ramirez L."/>
            <person name="Alfaro M."/>
            <person name="Sun H."/>
            <person name="Tritt A."/>
            <person name="Yoshinaga Y."/>
            <person name="Zwiers L.-H."/>
            <person name="Turgeon B."/>
            <person name="Goodwin S."/>
            <person name="Spatafora J."/>
            <person name="Crous P."/>
            <person name="Grigoriev I."/>
        </authorList>
    </citation>
    <scope>NUCLEOTIDE SEQUENCE</scope>
    <source>
        <strain evidence="4">CBS 113979</strain>
    </source>
</reference>
<protein>
    <submittedName>
        <fullName evidence="4">Uncharacterized protein</fullName>
    </submittedName>
</protein>
<evidence type="ECO:0000256" key="1">
    <source>
        <dbReference type="SAM" id="MobiDB-lite"/>
    </source>
</evidence>
<sequence length="370" mass="41810">MFTHSNIVVAAWTLSVLTISASGKPDPREGRLLNPDNAPESGHFFDSRRLALKLDFSTWGDNGSWKGVESGLIYDLSIFPAHRTHGEEITPSAQLSLDSDKPHENHSIHTADEEDDPHPIIRWTPSPHPPFSPPGDQLGWTPYTEHIVLDTAPEFPLSSYTSNTSRYASSWLPSYGVIDRVKVPNEHNWTLHRVMYMAGKVFENGPGERPNNISLAAVYSLRNDGAHEILENGARRMQKGEWDFVWWELVPLTWASGDPAKHDEDAEKYFHQPTVPEGLERRLKVLGTRGRRVSGEQLAFQKAMIGRWRALRFILIFGVVVPGTFGTILAASLRRRRMQRSENERDGYYDGIEEKTLLEHGGDEGKIFLP</sequence>
<keyword evidence="2" id="KW-0472">Membrane</keyword>
<evidence type="ECO:0000256" key="2">
    <source>
        <dbReference type="SAM" id="Phobius"/>
    </source>
</evidence>
<evidence type="ECO:0000256" key="3">
    <source>
        <dbReference type="SAM" id="SignalP"/>
    </source>
</evidence>
<feature type="region of interest" description="Disordered" evidence="1">
    <location>
        <begin position="94"/>
        <end position="118"/>
    </location>
</feature>
<dbReference type="EMBL" id="ML977164">
    <property type="protein sequence ID" value="KAF1985126.1"/>
    <property type="molecule type" value="Genomic_DNA"/>
</dbReference>
<dbReference type="Proteomes" id="UP000800041">
    <property type="component" value="Unassembled WGS sequence"/>
</dbReference>
<feature type="signal peptide" evidence="3">
    <location>
        <begin position="1"/>
        <end position="23"/>
    </location>
</feature>
<name>A0A6G1GVZ2_9PEZI</name>
<feature type="chain" id="PRO_5026328420" evidence="3">
    <location>
        <begin position="24"/>
        <end position="370"/>
    </location>
</feature>
<organism evidence="4 5">
    <name type="scientific">Aulographum hederae CBS 113979</name>
    <dbReference type="NCBI Taxonomy" id="1176131"/>
    <lineage>
        <taxon>Eukaryota</taxon>
        <taxon>Fungi</taxon>
        <taxon>Dikarya</taxon>
        <taxon>Ascomycota</taxon>
        <taxon>Pezizomycotina</taxon>
        <taxon>Dothideomycetes</taxon>
        <taxon>Pleosporomycetidae</taxon>
        <taxon>Aulographales</taxon>
        <taxon>Aulographaceae</taxon>
    </lineage>
</organism>
<feature type="transmembrane region" description="Helical" evidence="2">
    <location>
        <begin position="310"/>
        <end position="331"/>
    </location>
</feature>